<dbReference type="AlphaFoldDB" id="A0A402AUR2"/>
<proteinExistence type="predicted"/>
<keyword evidence="2" id="KW-1185">Reference proteome</keyword>
<protein>
    <recommendedName>
        <fullName evidence="3">Nucleotidyltransferase family protein</fullName>
    </recommendedName>
</protein>
<accession>A0A402AUR2</accession>
<dbReference type="Proteomes" id="UP000287188">
    <property type="component" value="Unassembled WGS sequence"/>
</dbReference>
<dbReference type="EMBL" id="BIFS01000002">
    <property type="protein sequence ID" value="GCE22763.1"/>
    <property type="molecule type" value="Genomic_DNA"/>
</dbReference>
<evidence type="ECO:0008006" key="3">
    <source>
        <dbReference type="Google" id="ProtNLM"/>
    </source>
</evidence>
<dbReference type="RefSeq" id="WP_126556014.1">
    <property type="nucleotide sequence ID" value="NZ_BIFS01000002.1"/>
</dbReference>
<gene>
    <name evidence="1" type="ORF">KDK_65630</name>
</gene>
<reference evidence="2" key="1">
    <citation type="submission" date="2018-12" db="EMBL/GenBank/DDBJ databases">
        <title>Tengunoibacter tsumagoiensis gen. nov., sp. nov., Dictyobacter kobayashii sp. nov., D. alpinus sp. nov., and D. joshuensis sp. nov. and description of Dictyobacteraceae fam. nov. within the order Ktedonobacterales isolated from Tengu-no-mugimeshi.</title>
        <authorList>
            <person name="Wang C.M."/>
            <person name="Zheng Y."/>
            <person name="Sakai Y."/>
            <person name="Toyoda A."/>
            <person name="Minakuchi Y."/>
            <person name="Abe K."/>
            <person name="Yokota A."/>
            <person name="Yabe S."/>
        </authorList>
    </citation>
    <scope>NUCLEOTIDE SEQUENCE [LARGE SCALE GENOMIC DNA]</scope>
    <source>
        <strain evidence="2">Uno11</strain>
    </source>
</reference>
<comment type="caution">
    <text evidence="1">The sequence shown here is derived from an EMBL/GenBank/DDBJ whole genome shotgun (WGS) entry which is preliminary data.</text>
</comment>
<name>A0A402AUR2_9CHLR</name>
<sequence length="163" mass="19195">MYRAQNTIEFVRTVMRQLEVSDIHTYLFGGWAEELWQLSAPRSHADIDLLYPAADFQLVDKWLQETAGVVVRSEKHFHHKRALLYNQVKLELFLLEPLSKGYVTNYFGDLYRLYWKPDSLVHLELPDGDIMPLASTTALQAYQQHHHLIQDAYQRYIGRQVHP</sequence>
<evidence type="ECO:0000313" key="2">
    <source>
        <dbReference type="Proteomes" id="UP000287188"/>
    </source>
</evidence>
<organism evidence="1 2">
    <name type="scientific">Dictyobacter kobayashii</name>
    <dbReference type="NCBI Taxonomy" id="2014872"/>
    <lineage>
        <taxon>Bacteria</taxon>
        <taxon>Bacillati</taxon>
        <taxon>Chloroflexota</taxon>
        <taxon>Ktedonobacteria</taxon>
        <taxon>Ktedonobacterales</taxon>
        <taxon>Dictyobacteraceae</taxon>
        <taxon>Dictyobacter</taxon>
    </lineage>
</organism>
<evidence type="ECO:0000313" key="1">
    <source>
        <dbReference type="EMBL" id="GCE22763.1"/>
    </source>
</evidence>
<dbReference type="Gene3D" id="3.30.460.40">
    <property type="match status" value="1"/>
</dbReference>
<dbReference type="OrthoDB" id="9798081at2"/>